<dbReference type="Proteomes" id="UP000579281">
    <property type="component" value="Unassembled WGS sequence"/>
</dbReference>
<dbReference type="EMBL" id="JACHEN010000020">
    <property type="protein sequence ID" value="MBB6217073.1"/>
    <property type="molecule type" value="Genomic_DNA"/>
</dbReference>
<accession>A0A841KUN4</accession>
<organism evidence="1 2">
    <name type="scientific">Anaerosolibacter carboniphilus</name>
    <dbReference type="NCBI Taxonomy" id="1417629"/>
    <lineage>
        <taxon>Bacteria</taxon>
        <taxon>Bacillati</taxon>
        <taxon>Bacillota</taxon>
        <taxon>Clostridia</taxon>
        <taxon>Peptostreptococcales</taxon>
        <taxon>Thermotaleaceae</taxon>
        <taxon>Anaerosolibacter</taxon>
    </lineage>
</organism>
<protein>
    <submittedName>
        <fullName evidence="1">Uncharacterized protein</fullName>
    </submittedName>
</protein>
<comment type="caution">
    <text evidence="1">The sequence shown here is derived from an EMBL/GenBank/DDBJ whole genome shotgun (WGS) entry which is preliminary data.</text>
</comment>
<proteinExistence type="predicted"/>
<name>A0A841KUN4_9FIRM</name>
<evidence type="ECO:0000313" key="1">
    <source>
        <dbReference type="EMBL" id="MBB6217073.1"/>
    </source>
</evidence>
<reference evidence="1 2" key="1">
    <citation type="submission" date="2020-08" db="EMBL/GenBank/DDBJ databases">
        <title>Genomic Encyclopedia of Type Strains, Phase IV (KMG-IV): sequencing the most valuable type-strain genomes for metagenomic binning, comparative biology and taxonomic classification.</title>
        <authorList>
            <person name="Goeker M."/>
        </authorList>
    </citation>
    <scope>NUCLEOTIDE SEQUENCE [LARGE SCALE GENOMIC DNA]</scope>
    <source>
        <strain evidence="1 2">DSM 103526</strain>
    </source>
</reference>
<dbReference type="AlphaFoldDB" id="A0A841KUN4"/>
<keyword evidence="2" id="KW-1185">Reference proteome</keyword>
<dbReference type="RefSeq" id="WP_184311680.1">
    <property type="nucleotide sequence ID" value="NZ_JACHEN010000020.1"/>
</dbReference>
<gene>
    <name evidence="1" type="ORF">HNQ80_003179</name>
</gene>
<evidence type="ECO:0000313" key="2">
    <source>
        <dbReference type="Proteomes" id="UP000579281"/>
    </source>
</evidence>
<sequence length="45" mass="5410">MNYILICVVIFFIILITMQYSLNRIIILLKEIKDILRTLQARDKL</sequence>